<reference evidence="2 3" key="1">
    <citation type="submission" date="2016-10" db="EMBL/GenBank/DDBJ databases">
        <authorList>
            <person name="de Groot N.N."/>
        </authorList>
    </citation>
    <scope>NUCLEOTIDE SEQUENCE [LARGE SCALE GENOMIC DNA]</scope>
    <source>
        <strain evidence="2 3">CGMCC 4.3510</strain>
    </source>
</reference>
<evidence type="ECO:0008006" key="4">
    <source>
        <dbReference type="Google" id="ProtNLM"/>
    </source>
</evidence>
<sequence>MRPLRYGARIMRQRTTVTAAALAALFAVCCLPAAPASAATGTFAYTFRAPRGVLTSVLTDPPSGICLPLPEVLGPHALGPAYAPHNDTGAPARVFTGPDCTGGYATLRPHGRRAPVQVLLRSVLFTPRAGRRTAPCRG</sequence>
<name>A0A1I1WWZ1_9ACTN</name>
<dbReference type="EMBL" id="FONG01000001">
    <property type="protein sequence ID" value="SFD99531.1"/>
    <property type="molecule type" value="Genomic_DNA"/>
</dbReference>
<proteinExistence type="predicted"/>
<accession>A0A1I1WWZ1</accession>
<evidence type="ECO:0000313" key="2">
    <source>
        <dbReference type="EMBL" id="SFD99531.1"/>
    </source>
</evidence>
<feature type="chain" id="PRO_5011612189" description="Secreted protein" evidence="1">
    <location>
        <begin position="39"/>
        <end position="138"/>
    </location>
</feature>
<dbReference type="AlphaFoldDB" id="A0A1I1WWZ1"/>
<keyword evidence="3" id="KW-1185">Reference proteome</keyword>
<dbReference type="Proteomes" id="UP000199323">
    <property type="component" value="Unassembled WGS sequence"/>
</dbReference>
<dbReference type="STRING" id="380248.SAMN05216251_101104"/>
<evidence type="ECO:0000313" key="3">
    <source>
        <dbReference type="Proteomes" id="UP000199323"/>
    </source>
</evidence>
<feature type="signal peptide" evidence="1">
    <location>
        <begin position="1"/>
        <end position="38"/>
    </location>
</feature>
<organism evidence="2 3">
    <name type="scientific">Actinacidiphila alni</name>
    <dbReference type="NCBI Taxonomy" id="380248"/>
    <lineage>
        <taxon>Bacteria</taxon>
        <taxon>Bacillati</taxon>
        <taxon>Actinomycetota</taxon>
        <taxon>Actinomycetes</taxon>
        <taxon>Kitasatosporales</taxon>
        <taxon>Streptomycetaceae</taxon>
        <taxon>Actinacidiphila</taxon>
    </lineage>
</organism>
<gene>
    <name evidence="2" type="ORF">SAMN05216251_101104</name>
</gene>
<keyword evidence="1" id="KW-0732">Signal</keyword>
<protein>
    <recommendedName>
        <fullName evidence="4">Secreted protein</fullName>
    </recommendedName>
</protein>
<evidence type="ECO:0000256" key="1">
    <source>
        <dbReference type="SAM" id="SignalP"/>
    </source>
</evidence>